<dbReference type="CDD" id="cd07516">
    <property type="entry name" value="HAD_Pase"/>
    <property type="match status" value="1"/>
</dbReference>
<dbReference type="NCBIfam" id="TIGR01484">
    <property type="entry name" value="HAD-SF-IIB"/>
    <property type="match status" value="1"/>
</dbReference>
<dbReference type="EMBL" id="JAUDDZ010000002">
    <property type="protein sequence ID" value="MDM8274318.1"/>
    <property type="molecule type" value="Genomic_DNA"/>
</dbReference>
<name>A0ABT7V742_9ACTN</name>
<dbReference type="PANTHER" id="PTHR10000:SF8">
    <property type="entry name" value="HAD SUPERFAMILY HYDROLASE-LIKE, TYPE 3"/>
    <property type="match status" value="1"/>
</dbReference>
<organism evidence="1 2">
    <name type="scientific">Enorma phocaeensis</name>
    <dbReference type="NCBI Taxonomy" id="1871019"/>
    <lineage>
        <taxon>Bacteria</taxon>
        <taxon>Bacillati</taxon>
        <taxon>Actinomycetota</taxon>
        <taxon>Coriobacteriia</taxon>
        <taxon>Coriobacteriales</taxon>
        <taxon>Coriobacteriaceae</taxon>
        <taxon>Enorma</taxon>
    </lineage>
</organism>
<dbReference type="SFLD" id="SFLDG01140">
    <property type="entry name" value="C2.B:_Phosphomannomutase_and_P"/>
    <property type="match status" value="1"/>
</dbReference>
<gene>
    <name evidence="1" type="ORF">QUW28_02215</name>
</gene>
<keyword evidence="1" id="KW-0378">Hydrolase</keyword>
<dbReference type="InterPro" id="IPR023214">
    <property type="entry name" value="HAD_sf"/>
</dbReference>
<reference evidence="1 2" key="2">
    <citation type="submission" date="2023-06" db="EMBL/GenBank/DDBJ databases">
        <authorList>
            <person name="Zeman M."/>
            <person name="Kubasova T."/>
            <person name="Jahodarova E."/>
            <person name="Nykrynova M."/>
            <person name="Rychlik I."/>
        </authorList>
    </citation>
    <scope>NUCLEOTIDE SEQUENCE [LARGE SCALE GENOMIC DNA]</scope>
    <source>
        <strain evidence="1 2">154_Feed</strain>
    </source>
</reference>
<dbReference type="InterPro" id="IPR006379">
    <property type="entry name" value="HAD-SF_hydro_IIB"/>
</dbReference>
<reference evidence="2" key="1">
    <citation type="submission" date="2023-06" db="EMBL/GenBank/DDBJ databases">
        <title>Identification and characterization of horizontal gene transfer across gut microbiota members of farm animals based on homology search.</title>
        <authorList>
            <person name="Zeman M."/>
            <person name="Kubasova T."/>
            <person name="Jahodarova E."/>
            <person name="Nykrynova M."/>
            <person name="Rychlik I."/>
        </authorList>
    </citation>
    <scope>NUCLEOTIDE SEQUENCE [LARGE SCALE GENOMIC DNA]</scope>
    <source>
        <strain evidence="2">154_Feed</strain>
    </source>
</reference>
<sequence>MYRLVASDMDETFLDDDHLIPQANIDALRRMRELGVLFVPSSGRPYQSIMSNFADIDQSLLEGSYVISYNGGFINRYGDPEPVLSTTMDRASVEFLYRYGVEHRIAMHIYTPSGKIFTQFLPPEEARYVRNITGVIELEDSVDSLDFVGDEDLVKILYMNSDFDVVKRLGAELRPKLDPRLVDITYSSQRYVEFVPAGVNKGTGLLHLAELLGIDAADTIGVGDSANDQAMIEMAGLGVGVANVTDDVRPLCDLVLDTTGRDGAFPELVRRVIEPEHRL</sequence>
<protein>
    <submittedName>
        <fullName evidence="1">Cof-type HAD-IIB family hydrolase</fullName>
        <ecNumber evidence="1">3.1.3.-</ecNumber>
    </submittedName>
</protein>
<comment type="caution">
    <text evidence="1">The sequence shown here is derived from an EMBL/GenBank/DDBJ whole genome shotgun (WGS) entry which is preliminary data.</text>
</comment>
<dbReference type="RefSeq" id="WP_289544216.1">
    <property type="nucleotide sequence ID" value="NZ_JAUDDZ010000002.1"/>
</dbReference>
<dbReference type="PANTHER" id="PTHR10000">
    <property type="entry name" value="PHOSPHOSERINE PHOSPHATASE"/>
    <property type="match status" value="1"/>
</dbReference>
<dbReference type="Gene3D" id="3.40.50.1000">
    <property type="entry name" value="HAD superfamily/HAD-like"/>
    <property type="match status" value="1"/>
</dbReference>
<dbReference type="Gene3D" id="3.30.1240.10">
    <property type="match status" value="1"/>
</dbReference>
<accession>A0ABT7V742</accession>
<proteinExistence type="predicted"/>
<dbReference type="SFLD" id="SFLDS00003">
    <property type="entry name" value="Haloacid_Dehalogenase"/>
    <property type="match status" value="1"/>
</dbReference>
<dbReference type="EC" id="3.1.3.-" evidence="1"/>
<dbReference type="NCBIfam" id="TIGR00099">
    <property type="entry name" value="Cof-subfamily"/>
    <property type="match status" value="1"/>
</dbReference>
<dbReference type="GO" id="GO:0016787">
    <property type="term" value="F:hydrolase activity"/>
    <property type="evidence" value="ECO:0007669"/>
    <property type="project" value="UniProtKB-KW"/>
</dbReference>
<dbReference type="InterPro" id="IPR000150">
    <property type="entry name" value="Cof"/>
</dbReference>
<dbReference type="Pfam" id="PF08282">
    <property type="entry name" value="Hydrolase_3"/>
    <property type="match status" value="1"/>
</dbReference>
<dbReference type="SUPFAM" id="SSF56784">
    <property type="entry name" value="HAD-like"/>
    <property type="match status" value="1"/>
</dbReference>
<keyword evidence="2" id="KW-1185">Reference proteome</keyword>
<dbReference type="Proteomes" id="UP001529421">
    <property type="component" value="Unassembled WGS sequence"/>
</dbReference>
<dbReference type="InterPro" id="IPR036412">
    <property type="entry name" value="HAD-like_sf"/>
</dbReference>
<evidence type="ECO:0000313" key="1">
    <source>
        <dbReference type="EMBL" id="MDM8274318.1"/>
    </source>
</evidence>
<evidence type="ECO:0000313" key="2">
    <source>
        <dbReference type="Proteomes" id="UP001529421"/>
    </source>
</evidence>